<feature type="signal peptide" evidence="1">
    <location>
        <begin position="1"/>
        <end position="21"/>
    </location>
</feature>
<proteinExistence type="predicted"/>
<accession>A0ABS2RH94</accession>
<evidence type="ECO:0000313" key="2">
    <source>
        <dbReference type="EMBL" id="MBM7798098.1"/>
    </source>
</evidence>
<dbReference type="EMBL" id="JAFBCF010000001">
    <property type="protein sequence ID" value="MBM7798098.1"/>
    <property type="molecule type" value="Genomic_DNA"/>
</dbReference>
<evidence type="ECO:0000256" key="1">
    <source>
        <dbReference type="SAM" id="SignalP"/>
    </source>
</evidence>
<dbReference type="RefSeq" id="WP_204916694.1">
    <property type="nucleotide sequence ID" value="NZ_BAAAQP010000011.1"/>
</dbReference>
<organism evidence="2 3">
    <name type="scientific">Microlunatus panaciterrae</name>
    <dbReference type="NCBI Taxonomy" id="400768"/>
    <lineage>
        <taxon>Bacteria</taxon>
        <taxon>Bacillati</taxon>
        <taxon>Actinomycetota</taxon>
        <taxon>Actinomycetes</taxon>
        <taxon>Propionibacteriales</taxon>
        <taxon>Propionibacteriaceae</taxon>
        <taxon>Microlunatus</taxon>
    </lineage>
</organism>
<comment type="caution">
    <text evidence="2">The sequence shown here is derived from an EMBL/GenBank/DDBJ whole genome shotgun (WGS) entry which is preliminary data.</text>
</comment>
<name>A0ABS2RH94_9ACTN</name>
<feature type="chain" id="PRO_5047407836" evidence="1">
    <location>
        <begin position="22"/>
        <end position="114"/>
    </location>
</feature>
<keyword evidence="3" id="KW-1185">Reference proteome</keyword>
<evidence type="ECO:0000313" key="3">
    <source>
        <dbReference type="Proteomes" id="UP000704762"/>
    </source>
</evidence>
<dbReference type="Proteomes" id="UP000704762">
    <property type="component" value="Unassembled WGS sequence"/>
</dbReference>
<reference evidence="2 3" key="1">
    <citation type="submission" date="2021-01" db="EMBL/GenBank/DDBJ databases">
        <title>Sequencing the genomes of 1000 actinobacteria strains.</title>
        <authorList>
            <person name="Klenk H.-P."/>
        </authorList>
    </citation>
    <scope>NUCLEOTIDE SEQUENCE [LARGE SCALE GENOMIC DNA]</scope>
    <source>
        <strain evidence="2 3">DSM 18662</strain>
    </source>
</reference>
<dbReference type="PROSITE" id="PS51257">
    <property type="entry name" value="PROKAR_LIPOPROTEIN"/>
    <property type="match status" value="1"/>
</dbReference>
<keyword evidence="1" id="KW-0732">Signal</keyword>
<protein>
    <submittedName>
        <fullName evidence="2">Uncharacterized protein</fullName>
    </submittedName>
</protein>
<gene>
    <name evidence="2" type="ORF">JOE57_001019</name>
</gene>
<sequence length="114" mass="11523">MTGRRRGLALAVVGVALTASASCQSANISEKDAYAIGCPAIDTVIATGSLGSKAVVAGLKGLRSSSEVSAETRSWLDAAIGLLESANPDALPPKAKRVLLDGCAHNGHPLQNLT</sequence>